<dbReference type="HOGENOM" id="CLU_3127819_0_0_1"/>
<dbReference type="EnsemblPlants" id="KQL26803">
    <property type="protein sequence ID" value="KQL26803"/>
    <property type="gene ID" value="SETIT_033585mg"/>
</dbReference>
<dbReference type="EMBL" id="AGNK02001346">
    <property type="status" value="NOT_ANNOTATED_CDS"/>
    <property type="molecule type" value="Genomic_DNA"/>
</dbReference>
<dbReference type="InParanoid" id="K4A3Y2"/>
<name>K4A3Y2_SETIT</name>
<organism evidence="1 2">
    <name type="scientific">Setaria italica</name>
    <name type="common">Foxtail millet</name>
    <name type="synonym">Panicum italicum</name>
    <dbReference type="NCBI Taxonomy" id="4555"/>
    <lineage>
        <taxon>Eukaryota</taxon>
        <taxon>Viridiplantae</taxon>
        <taxon>Streptophyta</taxon>
        <taxon>Embryophyta</taxon>
        <taxon>Tracheophyta</taxon>
        <taxon>Spermatophyta</taxon>
        <taxon>Magnoliopsida</taxon>
        <taxon>Liliopsida</taxon>
        <taxon>Poales</taxon>
        <taxon>Poaceae</taxon>
        <taxon>PACMAD clade</taxon>
        <taxon>Panicoideae</taxon>
        <taxon>Panicodae</taxon>
        <taxon>Paniceae</taxon>
        <taxon>Cenchrinae</taxon>
        <taxon>Setaria</taxon>
    </lineage>
</organism>
<reference evidence="1" key="2">
    <citation type="submission" date="2018-08" db="UniProtKB">
        <authorList>
            <consortium name="EnsemblPlants"/>
        </authorList>
    </citation>
    <scope>IDENTIFICATION</scope>
    <source>
        <strain evidence="1">Yugu1</strain>
    </source>
</reference>
<evidence type="ECO:0000313" key="1">
    <source>
        <dbReference type="EnsemblPlants" id="KQL26803"/>
    </source>
</evidence>
<keyword evidence="2" id="KW-1185">Reference proteome</keyword>
<reference evidence="2" key="1">
    <citation type="journal article" date="2012" name="Nat. Biotechnol.">
        <title>Reference genome sequence of the model plant Setaria.</title>
        <authorList>
            <person name="Bennetzen J.L."/>
            <person name="Schmutz J."/>
            <person name="Wang H."/>
            <person name="Percifield R."/>
            <person name="Hawkins J."/>
            <person name="Pontaroli A.C."/>
            <person name="Estep M."/>
            <person name="Feng L."/>
            <person name="Vaughn J.N."/>
            <person name="Grimwood J."/>
            <person name="Jenkins J."/>
            <person name="Barry K."/>
            <person name="Lindquist E."/>
            <person name="Hellsten U."/>
            <person name="Deshpande S."/>
            <person name="Wang X."/>
            <person name="Wu X."/>
            <person name="Mitros T."/>
            <person name="Triplett J."/>
            <person name="Yang X."/>
            <person name="Ye C.Y."/>
            <person name="Mauro-Herrera M."/>
            <person name="Wang L."/>
            <person name="Li P."/>
            <person name="Sharma M."/>
            <person name="Sharma R."/>
            <person name="Ronald P.C."/>
            <person name="Panaud O."/>
            <person name="Kellogg E.A."/>
            <person name="Brutnell T.P."/>
            <person name="Doust A.N."/>
            <person name="Tuskan G.A."/>
            <person name="Rokhsar D."/>
            <person name="Devos K.M."/>
        </authorList>
    </citation>
    <scope>NUCLEOTIDE SEQUENCE [LARGE SCALE GENOMIC DNA]</scope>
    <source>
        <strain evidence="2">cv. Yugu1</strain>
    </source>
</reference>
<dbReference type="Proteomes" id="UP000004995">
    <property type="component" value="Unassembled WGS sequence"/>
</dbReference>
<proteinExistence type="predicted"/>
<accession>K4A3Y2</accession>
<sequence length="50" mass="5710">MRKELATKKVSIGTIKLEMGCNLLLDTWTVNYFLRGKRSCTMVYGNKLAL</sequence>
<evidence type="ECO:0000313" key="2">
    <source>
        <dbReference type="Proteomes" id="UP000004995"/>
    </source>
</evidence>
<protein>
    <submittedName>
        <fullName evidence="1">Uncharacterized protein</fullName>
    </submittedName>
</protein>
<dbReference type="Gramene" id="KQL26803">
    <property type="protein sequence ID" value="KQL26803"/>
    <property type="gene ID" value="SETIT_033585mg"/>
</dbReference>
<dbReference type="AlphaFoldDB" id="K4A3Y2"/>